<dbReference type="GO" id="GO:0003677">
    <property type="term" value="F:DNA binding"/>
    <property type="evidence" value="ECO:0007669"/>
    <property type="project" value="InterPro"/>
</dbReference>
<proteinExistence type="predicted"/>
<gene>
    <name evidence="3" type="ORF">KA717_39645</name>
</gene>
<sequence>MKEIKPFNNNGSIRIRFRVSGSTFNFTPIPGGKFDNPDDLKAAQAIAAQIEGDLRTGNFDPTLAKYGPTASIQKGIDAANQALKELRDKQSGHDLKDLWEKYKTFKTPMIAPTTLKIDFGRRMKFLENLPTTQLSEAASIRDWINARKPQPQAHKILTQINACCEWALISGLIEVNPFAKMPQQVKVKTDEDSEINPFTVTERDLIIEAFERDFPFYAPLVKFCFFTGCRPSEAIAVEWKDLRGKRLTFHSTFSDGEFGSKLKTQKKRTITLNDRAIAALPEKSNNLIFPSPKGKFLDWHNFANRVWRKVLNSLPEIEYRNPKQMRHTFITERILAKDSPVNVAKYVGNSTTTIFRRYLGSDRAYVPD</sequence>
<evidence type="ECO:0000313" key="3">
    <source>
        <dbReference type="EMBL" id="UXE61383.1"/>
    </source>
</evidence>
<dbReference type="InterPro" id="IPR013762">
    <property type="entry name" value="Integrase-like_cat_sf"/>
</dbReference>
<dbReference type="GO" id="GO:0015074">
    <property type="term" value="P:DNA integration"/>
    <property type="evidence" value="ECO:0007669"/>
    <property type="project" value="InterPro"/>
</dbReference>
<dbReference type="PROSITE" id="PS51898">
    <property type="entry name" value="TYR_RECOMBINASE"/>
    <property type="match status" value="1"/>
</dbReference>
<dbReference type="InterPro" id="IPR050090">
    <property type="entry name" value="Tyrosine_recombinase_XerCD"/>
</dbReference>
<dbReference type="InterPro" id="IPR002104">
    <property type="entry name" value="Integrase_catalytic"/>
</dbReference>
<dbReference type="Pfam" id="PF12167">
    <property type="entry name" value="Arm-DNA-bind_2"/>
    <property type="match status" value="1"/>
</dbReference>
<organism evidence="3">
    <name type="scientific">Woronichinia naegeliana WA131</name>
    <dbReference type="NCBI Taxonomy" id="2824559"/>
    <lineage>
        <taxon>Bacteria</taxon>
        <taxon>Bacillati</taxon>
        <taxon>Cyanobacteriota</taxon>
        <taxon>Cyanophyceae</taxon>
        <taxon>Synechococcales</taxon>
        <taxon>Coelosphaeriaceae</taxon>
        <taxon>Woronichinia</taxon>
    </lineage>
</organism>
<dbReference type="EMBL" id="CP073041">
    <property type="protein sequence ID" value="UXE61383.1"/>
    <property type="molecule type" value="Genomic_DNA"/>
</dbReference>
<dbReference type="InterPro" id="IPR011010">
    <property type="entry name" value="DNA_brk_join_enz"/>
</dbReference>
<dbReference type="AlphaFoldDB" id="A0A977KWU5"/>
<dbReference type="PANTHER" id="PTHR30349:SF64">
    <property type="entry name" value="PROPHAGE INTEGRASE INTD-RELATED"/>
    <property type="match status" value="1"/>
</dbReference>
<dbReference type="Proteomes" id="UP001065613">
    <property type="component" value="Chromosome"/>
</dbReference>
<evidence type="ECO:0000256" key="1">
    <source>
        <dbReference type="ARBA" id="ARBA00023172"/>
    </source>
</evidence>
<dbReference type="Gene3D" id="1.10.443.10">
    <property type="entry name" value="Intergrase catalytic core"/>
    <property type="match status" value="1"/>
</dbReference>
<dbReference type="GO" id="GO:0006310">
    <property type="term" value="P:DNA recombination"/>
    <property type="evidence" value="ECO:0007669"/>
    <property type="project" value="UniProtKB-KW"/>
</dbReference>
<dbReference type="SUPFAM" id="SSF56349">
    <property type="entry name" value="DNA breaking-rejoining enzymes"/>
    <property type="match status" value="1"/>
</dbReference>
<keyword evidence="1" id="KW-0233">DNA recombination</keyword>
<dbReference type="Pfam" id="PF00589">
    <property type="entry name" value="Phage_integrase"/>
    <property type="match status" value="1"/>
</dbReference>
<dbReference type="KEGG" id="wna:KA717_39645"/>
<accession>A0A977KWU5</accession>
<protein>
    <submittedName>
        <fullName evidence="3">Tyrosine-type recombinase/integrase</fullName>
    </submittedName>
</protein>
<dbReference type="InterPro" id="IPR022000">
    <property type="entry name" value="Min27-like_integrase_DNA_bind"/>
</dbReference>
<dbReference type="PANTHER" id="PTHR30349">
    <property type="entry name" value="PHAGE INTEGRASE-RELATED"/>
    <property type="match status" value="1"/>
</dbReference>
<reference evidence="3" key="1">
    <citation type="submission" date="2021-04" db="EMBL/GenBank/DDBJ databases">
        <title>Genome sequence of Woronichinia naegeliana from Washington state freshwater lake bloom.</title>
        <authorList>
            <person name="Dreher T.W."/>
        </authorList>
    </citation>
    <scope>NUCLEOTIDE SEQUENCE</scope>
    <source>
        <strain evidence="3">WA131</strain>
    </source>
</reference>
<name>A0A977KWU5_9CYAN</name>
<feature type="domain" description="Tyr recombinase" evidence="2">
    <location>
        <begin position="193"/>
        <end position="368"/>
    </location>
</feature>
<evidence type="ECO:0000259" key="2">
    <source>
        <dbReference type="PROSITE" id="PS51898"/>
    </source>
</evidence>